<proteinExistence type="predicted"/>
<sequence length="199" mass="21457">MDVGAILEVYCEVEAGVADGACRGAVVGPYPGLRLYQMKVTNLHLERPCRITPTGKSRGTTCPPKNSRAIPILASIVVDHPPAASVSIGTVMDESILKAVRYGYSSSTRVYAVYSCRVPDIFPAELGLSTAASASVNCMAKMDFRTISNCVELSRTKDQLEGYIEYVKASLNPASTCKWPLVLKLDLLKRVGHTDSTRG</sequence>
<dbReference type="OMA" id="FRTISNC"/>
<protein>
    <submittedName>
        <fullName evidence="1">Uncharacterized protein</fullName>
    </submittedName>
</protein>
<accession>B6GZX9</accession>
<evidence type="ECO:0000313" key="2">
    <source>
        <dbReference type="Proteomes" id="UP000000724"/>
    </source>
</evidence>
<keyword evidence="2" id="KW-1185">Reference proteome</keyword>
<evidence type="ECO:0000313" key="1">
    <source>
        <dbReference type="EMBL" id="CAP80234.1"/>
    </source>
</evidence>
<gene>
    <name evidence="1" type="ORF">Pc12g06070</name>
    <name evidence="1" type="ORF">PCH_Pc12g06070</name>
</gene>
<reference evidence="1 2" key="1">
    <citation type="journal article" date="2008" name="Nat. Biotechnol.">
        <title>Genome sequencing and analysis of the filamentous fungus Penicillium chrysogenum.</title>
        <authorList>
            <person name="van den Berg M.A."/>
            <person name="Albang R."/>
            <person name="Albermann K."/>
            <person name="Badger J.H."/>
            <person name="Daran J.-M."/>
            <person name="Driessen A.J.M."/>
            <person name="Garcia-Estrada C."/>
            <person name="Fedorova N.D."/>
            <person name="Harris D.M."/>
            <person name="Heijne W.H.M."/>
            <person name="Joardar V.S."/>
            <person name="Kiel J.A.K.W."/>
            <person name="Kovalchuk A."/>
            <person name="Martin J.F."/>
            <person name="Nierman W.C."/>
            <person name="Nijland J.G."/>
            <person name="Pronk J.T."/>
            <person name="Roubos J.A."/>
            <person name="van der Klei I.J."/>
            <person name="van Peij N.N.M.E."/>
            <person name="Veenhuis M."/>
            <person name="von Doehren H."/>
            <person name="Wagner C."/>
            <person name="Wortman J.R."/>
            <person name="Bovenberg R.A.L."/>
        </authorList>
    </citation>
    <scope>NUCLEOTIDE SEQUENCE [LARGE SCALE GENOMIC DNA]</scope>
    <source>
        <strain evidence="2">ATCC 28089 / DSM 1075 / NRRL 1951 / Wisconsin 54-1255</strain>
    </source>
</reference>
<dbReference type="HOGENOM" id="CLU_1372599_0_0_1"/>
<dbReference type="AlphaFoldDB" id="B6GZX9"/>
<organism evidence="1 2">
    <name type="scientific">Penicillium rubens (strain ATCC 28089 / DSM 1075 / NRRL 1951 / Wisconsin 54-1255)</name>
    <name type="common">Penicillium chrysogenum</name>
    <dbReference type="NCBI Taxonomy" id="500485"/>
    <lineage>
        <taxon>Eukaryota</taxon>
        <taxon>Fungi</taxon>
        <taxon>Dikarya</taxon>
        <taxon>Ascomycota</taxon>
        <taxon>Pezizomycotina</taxon>
        <taxon>Eurotiomycetes</taxon>
        <taxon>Eurotiomycetidae</taxon>
        <taxon>Eurotiales</taxon>
        <taxon>Aspergillaceae</taxon>
        <taxon>Penicillium</taxon>
        <taxon>Penicillium chrysogenum species complex</taxon>
    </lineage>
</organism>
<dbReference type="EMBL" id="AM920427">
    <property type="protein sequence ID" value="CAP80234.1"/>
    <property type="molecule type" value="Genomic_DNA"/>
</dbReference>
<dbReference type="Proteomes" id="UP000000724">
    <property type="component" value="Contig Pc00c12"/>
</dbReference>
<name>B6GZX9_PENRW</name>
<dbReference type="VEuPathDB" id="FungiDB:PCH_Pc12g06070"/>